<organism evidence="3 4">
    <name type="scientific">Owenia fusiformis</name>
    <name type="common">Polychaete worm</name>
    <dbReference type="NCBI Taxonomy" id="6347"/>
    <lineage>
        <taxon>Eukaryota</taxon>
        <taxon>Metazoa</taxon>
        <taxon>Spiralia</taxon>
        <taxon>Lophotrochozoa</taxon>
        <taxon>Annelida</taxon>
        <taxon>Polychaeta</taxon>
        <taxon>Sedentaria</taxon>
        <taxon>Canalipalpata</taxon>
        <taxon>Sabellida</taxon>
        <taxon>Oweniida</taxon>
        <taxon>Oweniidae</taxon>
        <taxon>Owenia</taxon>
    </lineage>
</organism>
<evidence type="ECO:0000313" key="3">
    <source>
        <dbReference type="EMBL" id="CAH1774818.1"/>
    </source>
</evidence>
<dbReference type="GO" id="GO:0008061">
    <property type="term" value="F:chitin binding"/>
    <property type="evidence" value="ECO:0007669"/>
    <property type="project" value="InterPro"/>
</dbReference>
<dbReference type="InterPro" id="IPR002557">
    <property type="entry name" value="Chitin-bd_dom"/>
</dbReference>
<reference evidence="3" key="1">
    <citation type="submission" date="2022-03" db="EMBL/GenBank/DDBJ databases">
        <authorList>
            <person name="Martin C."/>
        </authorList>
    </citation>
    <scope>NUCLEOTIDE SEQUENCE</scope>
</reference>
<comment type="caution">
    <text evidence="3">The sequence shown here is derived from an EMBL/GenBank/DDBJ whole genome shotgun (WGS) entry which is preliminary data.</text>
</comment>
<dbReference type="InterPro" id="IPR013320">
    <property type="entry name" value="ConA-like_dom_sf"/>
</dbReference>
<dbReference type="GO" id="GO:0005576">
    <property type="term" value="C:extracellular region"/>
    <property type="evidence" value="ECO:0007669"/>
    <property type="project" value="InterPro"/>
</dbReference>
<accession>A0A8S4N258</accession>
<dbReference type="SUPFAM" id="SSF49899">
    <property type="entry name" value="Concanavalin A-like lectins/glucanases"/>
    <property type="match status" value="1"/>
</dbReference>
<evidence type="ECO:0000256" key="1">
    <source>
        <dbReference type="SAM" id="SignalP"/>
    </source>
</evidence>
<feature type="signal peptide" evidence="1">
    <location>
        <begin position="1"/>
        <end position="26"/>
    </location>
</feature>
<evidence type="ECO:0000259" key="2">
    <source>
        <dbReference type="Pfam" id="PF01607"/>
    </source>
</evidence>
<sequence length="387" mass="43807">MHRSTPFQFVSILVIYLAWHVKLGWGQSIETYNEFLAMTMSDMYPCSECHFVTGSECCRFTLRDFPTVLLFEQQCPPSLAWNDRLCNCDWPENVQKCDPLKDCTTQIAQTPPPCPALNLAKQCCLENIGQWYTKVNDTSFRFQNDTIAQICPLDQIFDIEDCCCVDRAPKVATGTSCKHWPFDITTNITDQLQNTLATDFPDEVHMVEGKFGEGLMLQPNERISIAEFTGKTLGHKGRQFSIGFWVYTQDADTSPTIIISNGDADVNPTLAFLSFGNTISGGVGTAGETRDTPTADYIFRVLRNDGWHYVALAYSDPFTRLYVDDVRPKFSESGGNIMANRCQLNIGGNNRHPLVIDELVMCDFAWTSRQIVELREANTIPFREDWQ</sequence>
<gene>
    <name evidence="3" type="ORF">OFUS_LOCUS2199</name>
</gene>
<evidence type="ECO:0000313" key="4">
    <source>
        <dbReference type="Proteomes" id="UP000749559"/>
    </source>
</evidence>
<keyword evidence="1" id="KW-0732">Signal</keyword>
<protein>
    <recommendedName>
        <fullName evidence="2">Chitin-binding type-2 domain-containing protein</fullName>
    </recommendedName>
</protein>
<dbReference type="EMBL" id="CAIIXF020000001">
    <property type="protein sequence ID" value="CAH1774818.1"/>
    <property type="molecule type" value="Genomic_DNA"/>
</dbReference>
<dbReference type="AlphaFoldDB" id="A0A8S4N258"/>
<dbReference type="Gene3D" id="2.60.120.200">
    <property type="match status" value="1"/>
</dbReference>
<proteinExistence type="predicted"/>
<dbReference type="Pfam" id="PF01607">
    <property type="entry name" value="CBM_14"/>
    <property type="match status" value="1"/>
</dbReference>
<feature type="chain" id="PRO_5035875522" description="Chitin-binding type-2 domain-containing protein" evidence="1">
    <location>
        <begin position="27"/>
        <end position="387"/>
    </location>
</feature>
<name>A0A8S4N258_OWEFU</name>
<dbReference type="Proteomes" id="UP000749559">
    <property type="component" value="Unassembled WGS sequence"/>
</dbReference>
<feature type="domain" description="Chitin-binding type-2" evidence="2">
    <location>
        <begin position="71"/>
        <end position="97"/>
    </location>
</feature>
<keyword evidence="4" id="KW-1185">Reference proteome</keyword>